<keyword evidence="4" id="KW-0812">Transmembrane</keyword>
<dbReference type="Gene3D" id="3.80.10.10">
    <property type="entry name" value="Ribonuclease Inhibitor"/>
    <property type="match status" value="1"/>
</dbReference>
<reference evidence="5" key="2">
    <citation type="submission" date="2024-10" db="UniProtKB">
        <authorList>
            <consortium name="EnsemblProtists"/>
        </authorList>
    </citation>
    <scope>IDENTIFICATION</scope>
</reference>
<dbReference type="PANTHER" id="PTHR24113">
    <property type="entry name" value="RAN GTPASE-ACTIVATING PROTEIN 1"/>
    <property type="match status" value="1"/>
</dbReference>
<keyword evidence="4" id="KW-0472">Membrane</keyword>
<protein>
    <submittedName>
        <fullName evidence="5">Uncharacterized protein</fullName>
    </submittedName>
</protein>
<dbReference type="GeneID" id="17280432"/>
<dbReference type="PANTHER" id="PTHR24113:SF12">
    <property type="entry name" value="RAN GTPASE-ACTIVATING PROTEIN 1"/>
    <property type="match status" value="1"/>
</dbReference>
<dbReference type="EnsemblProtists" id="EOD35162">
    <property type="protein sequence ID" value="EOD35162"/>
    <property type="gene ID" value="EMIHUDRAFT_227679"/>
</dbReference>
<dbReference type="KEGG" id="ehx:EMIHUDRAFT_227679"/>
<dbReference type="InterPro" id="IPR027038">
    <property type="entry name" value="RanGap"/>
</dbReference>
<dbReference type="InterPro" id="IPR032675">
    <property type="entry name" value="LRR_dom_sf"/>
</dbReference>
<dbReference type="Proteomes" id="UP000013827">
    <property type="component" value="Unassembled WGS sequence"/>
</dbReference>
<evidence type="ECO:0000256" key="4">
    <source>
        <dbReference type="SAM" id="Phobius"/>
    </source>
</evidence>
<keyword evidence="3" id="KW-0677">Repeat</keyword>
<reference evidence="6" key="1">
    <citation type="journal article" date="2013" name="Nature">
        <title>Pan genome of the phytoplankton Emiliania underpins its global distribution.</title>
        <authorList>
            <person name="Read B.A."/>
            <person name="Kegel J."/>
            <person name="Klute M.J."/>
            <person name="Kuo A."/>
            <person name="Lefebvre S.C."/>
            <person name="Maumus F."/>
            <person name="Mayer C."/>
            <person name="Miller J."/>
            <person name="Monier A."/>
            <person name="Salamov A."/>
            <person name="Young J."/>
            <person name="Aguilar M."/>
            <person name="Claverie J.M."/>
            <person name="Frickenhaus S."/>
            <person name="Gonzalez K."/>
            <person name="Herman E.K."/>
            <person name="Lin Y.C."/>
            <person name="Napier J."/>
            <person name="Ogata H."/>
            <person name="Sarno A.F."/>
            <person name="Shmutz J."/>
            <person name="Schroeder D."/>
            <person name="de Vargas C."/>
            <person name="Verret F."/>
            <person name="von Dassow P."/>
            <person name="Valentin K."/>
            <person name="Van de Peer Y."/>
            <person name="Wheeler G."/>
            <person name="Dacks J.B."/>
            <person name="Delwiche C.F."/>
            <person name="Dyhrman S.T."/>
            <person name="Glockner G."/>
            <person name="John U."/>
            <person name="Richards T."/>
            <person name="Worden A.Z."/>
            <person name="Zhang X."/>
            <person name="Grigoriev I.V."/>
            <person name="Allen A.E."/>
            <person name="Bidle K."/>
            <person name="Borodovsky M."/>
            <person name="Bowler C."/>
            <person name="Brownlee C."/>
            <person name="Cock J.M."/>
            <person name="Elias M."/>
            <person name="Gladyshev V.N."/>
            <person name="Groth M."/>
            <person name="Guda C."/>
            <person name="Hadaegh A."/>
            <person name="Iglesias-Rodriguez M.D."/>
            <person name="Jenkins J."/>
            <person name="Jones B.M."/>
            <person name="Lawson T."/>
            <person name="Leese F."/>
            <person name="Lindquist E."/>
            <person name="Lobanov A."/>
            <person name="Lomsadze A."/>
            <person name="Malik S.B."/>
            <person name="Marsh M.E."/>
            <person name="Mackinder L."/>
            <person name="Mock T."/>
            <person name="Mueller-Roeber B."/>
            <person name="Pagarete A."/>
            <person name="Parker M."/>
            <person name="Probert I."/>
            <person name="Quesneville H."/>
            <person name="Raines C."/>
            <person name="Rensing S.A."/>
            <person name="Riano-Pachon D.M."/>
            <person name="Richier S."/>
            <person name="Rokitta S."/>
            <person name="Shiraiwa Y."/>
            <person name="Soanes D.M."/>
            <person name="van der Giezen M."/>
            <person name="Wahlund T.M."/>
            <person name="Williams B."/>
            <person name="Wilson W."/>
            <person name="Wolfe G."/>
            <person name="Wurch L.L."/>
        </authorList>
    </citation>
    <scope>NUCLEOTIDE SEQUENCE</scope>
</reference>
<dbReference type="SMART" id="SM00368">
    <property type="entry name" value="LRR_RI"/>
    <property type="match status" value="4"/>
</dbReference>
<keyword evidence="4" id="KW-1133">Transmembrane helix</keyword>
<dbReference type="GO" id="GO:0048471">
    <property type="term" value="C:perinuclear region of cytoplasm"/>
    <property type="evidence" value="ECO:0007669"/>
    <property type="project" value="TreeGrafter"/>
</dbReference>
<dbReference type="AlphaFoldDB" id="A0A0D3KHC7"/>
<sequence length="353" mass="39197">MKAPAHARLRILLLHHTNALTIVALGFFSFWYVRLRRGIQDTPCNALLAQKILRTAPREISDGRITKLNLMRNAIDDALLLELVAEMPSSLLAGLQVLELSHNRIGDTGLAALLHELTSTKAPLLQKLWLDSNVITHDGAEHIRSWLASNFNIATLGLSDNHLCDAGAVAICAALQSNSSLTELRLKGNSISDAAADGLMSVLRNSQNTSLRRLFLERNAFSEVVQAQLRDAVPVQLRLDMQQQFPIGPALLIYVCSPETNKLPQAQNEVAQLMKLVRNTHSSLAGTARTLQLQLNNTPPRWFLFCGHADEDWEAASVWSWSSSMVVHRTGLAWSFGRQACPWSFAGKQRYWI</sequence>
<dbReference type="GO" id="GO:0005829">
    <property type="term" value="C:cytosol"/>
    <property type="evidence" value="ECO:0007669"/>
    <property type="project" value="TreeGrafter"/>
</dbReference>
<keyword evidence="1" id="KW-0343">GTPase activation</keyword>
<dbReference type="PaxDb" id="2903-EOD35162"/>
<evidence type="ECO:0000256" key="2">
    <source>
        <dbReference type="ARBA" id="ARBA00022614"/>
    </source>
</evidence>
<dbReference type="SUPFAM" id="SSF52047">
    <property type="entry name" value="RNI-like"/>
    <property type="match status" value="1"/>
</dbReference>
<evidence type="ECO:0000256" key="3">
    <source>
        <dbReference type="ARBA" id="ARBA00022737"/>
    </source>
</evidence>
<dbReference type="GO" id="GO:0031267">
    <property type="term" value="F:small GTPase binding"/>
    <property type="evidence" value="ECO:0007669"/>
    <property type="project" value="TreeGrafter"/>
</dbReference>
<dbReference type="GO" id="GO:0005096">
    <property type="term" value="F:GTPase activator activity"/>
    <property type="evidence" value="ECO:0007669"/>
    <property type="project" value="UniProtKB-KW"/>
</dbReference>
<dbReference type="InterPro" id="IPR001611">
    <property type="entry name" value="Leu-rich_rpt"/>
</dbReference>
<dbReference type="STRING" id="2903.R1DJE1"/>
<evidence type="ECO:0000313" key="6">
    <source>
        <dbReference type="Proteomes" id="UP000013827"/>
    </source>
</evidence>
<dbReference type="HOGENOM" id="CLU_786276_0_0_1"/>
<dbReference type="Pfam" id="PF13516">
    <property type="entry name" value="LRR_6"/>
    <property type="match status" value="2"/>
</dbReference>
<keyword evidence="6" id="KW-1185">Reference proteome</keyword>
<keyword evidence="2" id="KW-0433">Leucine-rich repeat</keyword>
<dbReference type="GO" id="GO:0005634">
    <property type="term" value="C:nucleus"/>
    <property type="evidence" value="ECO:0007669"/>
    <property type="project" value="TreeGrafter"/>
</dbReference>
<evidence type="ECO:0000256" key="1">
    <source>
        <dbReference type="ARBA" id="ARBA00022468"/>
    </source>
</evidence>
<accession>A0A0D3KHC7</accession>
<organism evidence="5 6">
    <name type="scientific">Emiliania huxleyi (strain CCMP1516)</name>
    <dbReference type="NCBI Taxonomy" id="280463"/>
    <lineage>
        <taxon>Eukaryota</taxon>
        <taxon>Haptista</taxon>
        <taxon>Haptophyta</taxon>
        <taxon>Prymnesiophyceae</taxon>
        <taxon>Isochrysidales</taxon>
        <taxon>Noelaerhabdaceae</taxon>
        <taxon>Emiliania</taxon>
    </lineage>
</organism>
<dbReference type="RefSeq" id="XP_005787591.1">
    <property type="nucleotide sequence ID" value="XM_005787534.1"/>
</dbReference>
<dbReference type="eggNOG" id="KOG4308">
    <property type="taxonomic scope" value="Eukaryota"/>
</dbReference>
<evidence type="ECO:0000313" key="5">
    <source>
        <dbReference type="EnsemblProtists" id="EOD35162"/>
    </source>
</evidence>
<name>A0A0D3KHC7_EMIH1</name>
<dbReference type="GO" id="GO:0006913">
    <property type="term" value="P:nucleocytoplasmic transport"/>
    <property type="evidence" value="ECO:0007669"/>
    <property type="project" value="TreeGrafter"/>
</dbReference>
<proteinExistence type="predicted"/>
<feature type="transmembrane region" description="Helical" evidence="4">
    <location>
        <begin position="12"/>
        <end position="33"/>
    </location>
</feature>